<evidence type="ECO:0000313" key="1">
    <source>
        <dbReference type="EMBL" id="JAD44652.1"/>
    </source>
</evidence>
<proteinExistence type="predicted"/>
<accession>A0A0A9AC66</accession>
<reference evidence="1" key="1">
    <citation type="submission" date="2014-09" db="EMBL/GenBank/DDBJ databases">
        <authorList>
            <person name="Magalhaes I.L.F."/>
            <person name="Oliveira U."/>
            <person name="Santos F.R."/>
            <person name="Vidigal T.H.D.A."/>
            <person name="Brescovit A.D."/>
            <person name="Santos A.J."/>
        </authorList>
    </citation>
    <scope>NUCLEOTIDE SEQUENCE</scope>
    <source>
        <tissue evidence="1">Shoot tissue taken approximately 20 cm above the soil surface</tissue>
    </source>
</reference>
<reference evidence="1" key="2">
    <citation type="journal article" date="2015" name="Data Brief">
        <title>Shoot transcriptome of the giant reed, Arundo donax.</title>
        <authorList>
            <person name="Barrero R.A."/>
            <person name="Guerrero F.D."/>
            <person name="Moolhuijzen P."/>
            <person name="Goolsby J.A."/>
            <person name="Tidwell J."/>
            <person name="Bellgard S.E."/>
            <person name="Bellgard M.I."/>
        </authorList>
    </citation>
    <scope>NUCLEOTIDE SEQUENCE</scope>
    <source>
        <tissue evidence="1">Shoot tissue taken approximately 20 cm above the soil surface</tissue>
    </source>
</reference>
<name>A0A0A9AC66_ARUDO</name>
<organism evidence="1">
    <name type="scientific">Arundo donax</name>
    <name type="common">Giant reed</name>
    <name type="synonym">Donax arundinaceus</name>
    <dbReference type="NCBI Taxonomy" id="35708"/>
    <lineage>
        <taxon>Eukaryota</taxon>
        <taxon>Viridiplantae</taxon>
        <taxon>Streptophyta</taxon>
        <taxon>Embryophyta</taxon>
        <taxon>Tracheophyta</taxon>
        <taxon>Spermatophyta</taxon>
        <taxon>Magnoliopsida</taxon>
        <taxon>Liliopsida</taxon>
        <taxon>Poales</taxon>
        <taxon>Poaceae</taxon>
        <taxon>PACMAD clade</taxon>
        <taxon>Arundinoideae</taxon>
        <taxon>Arundineae</taxon>
        <taxon>Arundo</taxon>
    </lineage>
</organism>
<dbReference type="AlphaFoldDB" id="A0A0A9AC66"/>
<dbReference type="EMBL" id="GBRH01253243">
    <property type="protein sequence ID" value="JAD44652.1"/>
    <property type="molecule type" value="Transcribed_RNA"/>
</dbReference>
<protein>
    <submittedName>
        <fullName evidence="1">Uncharacterized protein</fullName>
    </submittedName>
</protein>
<sequence length="28" mass="3354">MHPIMMFFCHDGNICKYLMDSKTPYICN</sequence>